<dbReference type="AlphaFoldDB" id="A0A4P8ILQ7"/>
<reference evidence="2 3" key="1">
    <citation type="submission" date="2019-05" db="EMBL/GenBank/DDBJ databases">
        <title>Burkholderia sp. DHOD12, isolated from subtropical forest soil.</title>
        <authorList>
            <person name="Gao Z.-H."/>
            <person name="Qiu L.-H."/>
        </authorList>
    </citation>
    <scope>NUCLEOTIDE SEQUENCE [LARGE SCALE GENOMIC DNA]</scope>
    <source>
        <strain evidence="2 3">DHOD12</strain>
    </source>
</reference>
<sequence length="258" mass="27787">MNRNMKCWRLILALATVATLIGSSHGVLAQQNQDIVPPQQLVDGKSYSDWSAAWWQWLLAIPYGAPRPNPAGYQTGAYCQVNQSGSVWFLTGPNPNPGANLTEQCTVPAGQYILLPIINADCSTYELPAGVYSQQSNPTGPGCSTEGDCRKCASNNIDLVTAVTASIDNVAVSNLQTFRVQSPFFQFSVPDKNFFATDTPPLSGAGSGMAVSDGYWLMIKPLSSGIHTIHINGTITFPTFSFTEDVTFQITVAKPESK</sequence>
<dbReference type="RefSeq" id="WP_137330548.1">
    <property type="nucleotide sequence ID" value="NZ_CP040077.1"/>
</dbReference>
<dbReference type="OrthoDB" id="5511088at2"/>
<gene>
    <name evidence="2" type="ORF">FAZ95_00025</name>
</gene>
<feature type="signal peptide" evidence="1">
    <location>
        <begin position="1"/>
        <end position="29"/>
    </location>
</feature>
<feature type="chain" id="PRO_5020842963" evidence="1">
    <location>
        <begin position="30"/>
        <end position="258"/>
    </location>
</feature>
<protein>
    <submittedName>
        <fullName evidence="2">Uncharacterized protein</fullName>
    </submittedName>
</protein>
<organism evidence="2 3">
    <name type="scientific">Trinickia violacea</name>
    <dbReference type="NCBI Taxonomy" id="2571746"/>
    <lineage>
        <taxon>Bacteria</taxon>
        <taxon>Pseudomonadati</taxon>
        <taxon>Pseudomonadota</taxon>
        <taxon>Betaproteobacteria</taxon>
        <taxon>Burkholderiales</taxon>
        <taxon>Burkholderiaceae</taxon>
        <taxon>Trinickia</taxon>
    </lineage>
</organism>
<keyword evidence="3" id="KW-1185">Reference proteome</keyword>
<evidence type="ECO:0000256" key="1">
    <source>
        <dbReference type="SAM" id="SignalP"/>
    </source>
</evidence>
<accession>A0A4P8ILQ7</accession>
<evidence type="ECO:0000313" key="2">
    <source>
        <dbReference type="EMBL" id="QCP47704.1"/>
    </source>
</evidence>
<keyword evidence="1" id="KW-0732">Signal</keyword>
<dbReference type="KEGG" id="tvl:FAZ95_00025"/>
<proteinExistence type="predicted"/>
<dbReference type="Proteomes" id="UP000298656">
    <property type="component" value="Chromosome 1"/>
</dbReference>
<evidence type="ECO:0000313" key="3">
    <source>
        <dbReference type="Proteomes" id="UP000298656"/>
    </source>
</evidence>
<name>A0A4P8ILQ7_9BURK</name>
<dbReference type="EMBL" id="CP040077">
    <property type="protein sequence ID" value="QCP47704.1"/>
    <property type="molecule type" value="Genomic_DNA"/>
</dbReference>